<proteinExistence type="predicted"/>
<evidence type="ECO:0000259" key="2">
    <source>
        <dbReference type="Pfam" id="PF17032"/>
    </source>
</evidence>
<evidence type="ECO:0000313" key="3">
    <source>
        <dbReference type="EMBL" id="MFD0796197.1"/>
    </source>
</evidence>
<keyword evidence="1" id="KW-0472">Membrane</keyword>
<dbReference type="InterPro" id="IPR031493">
    <property type="entry name" value="Zinc_ribbon_15"/>
</dbReference>
<feature type="transmembrane region" description="Helical" evidence="1">
    <location>
        <begin position="91"/>
        <end position="116"/>
    </location>
</feature>
<gene>
    <name evidence="3" type="ORF">ACFQZJ_01895</name>
</gene>
<keyword evidence="1" id="KW-1133">Transmembrane helix</keyword>
<reference evidence="4" key="1">
    <citation type="journal article" date="2019" name="Int. J. Syst. Evol. Microbiol.">
        <title>The Global Catalogue of Microorganisms (GCM) 10K type strain sequencing project: providing services to taxonomists for standard genome sequencing and annotation.</title>
        <authorList>
            <consortium name="The Broad Institute Genomics Platform"/>
            <consortium name="The Broad Institute Genome Sequencing Center for Infectious Disease"/>
            <person name="Wu L."/>
            <person name="Ma J."/>
        </authorList>
    </citation>
    <scope>NUCLEOTIDE SEQUENCE [LARGE SCALE GENOMIC DNA]</scope>
    <source>
        <strain evidence="4">CCUG 61948</strain>
    </source>
</reference>
<evidence type="ECO:0000256" key="1">
    <source>
        <dbReference type="SAM" id="Phobius"/>
    </source>
</evidence>
<protein>
    <submittedName>
        <fullName evidence="3">Zinc-ribbon domain-containing protein</fullName>
    </submittedName>
</protein>
<sequence length="279" mass="32219">MIYFFGTRASKIKQRKLRKTVCPYCSTQDSFVVSTYSRYFHFFWIPIIPLFKTNVAECSHCKKSYSLSEFTPEMQRALDRENQTNPAKRPLWQGCGCIILVLFFTIMMSLSFYGVYLRSQGDDTYTVKTDARMELLLADMDQMSSLLHREKDSVSFLLKECVDYDLLGGLDTKEIGYFTKQQNDKLLVLLRVENIKKIKPEFRKDILTVVEDCLSQQELDVTEIYIGIEGRWNTVLVKTPTDADLSGRFADKNKLLPFYGDTAQQADTNTLIDSSINLN</sequence>
<keyword evidence="4" id="KW-1185">Reference proteome</keyword>
<evidence type="ECO:0000313" key="4">
    <source>
        <dbReference type="Proteomes" id="UP001597012"/>
    </source>
</evidence>
<organism evidence="3 4">
    <name type="scientific">Maribacter chungangensis</name>
    <dbReference type="NCBI Taxonomy" id="1069117"/>
    <lineage>
        <taxon>Bacteria</taxon>
        <taxon>Pseudomonadati</taxon>
        <taxon>Bacteroidota</taxon>
        <taxon>Flavobacteriia</taxon>
        <taxon>Flavobacteriales</taxon>
        <taxon>Flavobacteriaceae</taxon>
        <taxon>Maribacter</taxon>
    </lineage>
</organism>
<dbReference type="EMBL" id="JBHTHY010000003">
    <property type="protein sequence ID" value="MFD0796197.1"/>
    <property type="molecule type" value="Genomic_DNA"/>
</dbReference>
<keyword evidence="1" id="KW-0812">Transmembrane</keyword>
<dbReference type="RefSeq" id="WP_379931881.1">
    <property type="nucleotide sequence ID" value="NZ_JBHTHY010000003.1"/>
</dbReference>
<feature type="domain" description="Zinc-ribbon 15" evidence="2">
    <location>
        <begin position="21"/>
        <end position="69"/>
    </location>
</feature>
<dbReference type="Pfam" id="PF17032">
    <property type="entry name" value="Zn_ribbon_15"/>
    <property type="match status" value="1"/>
</dbReference>
<dbReference type="Proteomes" id="UP001597012">
    <property type="component" value="Unassembled WGS sequence"/>
</dbReference>
<accession>A0ABW3AZC0</accession>
<comment type="caution">
    <text evidence="3">The sequence shown here is derived from an EMBL/GenBank/DDBJ whole genome shotgun (WGS) entry which is preliminary data.</text>
</comment>
<name>A0ABW3AZC0_9FLAO</name>